<dbReference type="RefSeq" id="WP_008587303.1">
    <property type="nucleotide sequence ID" value="NZ_CP007035.1"/>
</dbReference>
<dbReference type="GO" id="GO:0006777">
    <property type="term" value="P:Mo-molybdopterin cofactor biosynthetic process"/>
    <property type="evidence" value="ECO:0007669"/>
    <property type="project" value="UniProtKB-KW"/>
</dbReference>
<evidence type="ECO:0000313" key="9">
    <source>
        <dbReference type="EMBL" id="AHF16323.1"/>
    </source>
</evidence>
<keyword evidence="7" id="KW-0501">Molybdenum cofactor biosynthesis</keyword>
<dbReference type="eggNOG" id="COG0746">
    <property type="taxonomic scope" value="Bacteria"/>
</dbReference>
<evidence type="ECO:0000256" key="2">
    <source>
        <dbReference type="ARBA" id="ARBA00022679"/>
    </source>
</evidence>
<dbReference type="InterPro" id="IPR025877">
    <property type="entry name" value="MobA-like_NTP_Trfase"/>
</dbReference>
<dbReference type="Proteomes" id="UP000003586">
    <property type="component" value="Chromosome"/>
</dbReference>
<keyword evidence="6" id="KW-0342">GTP-binding</keyword>
<name>W0F3F4_9BACT</name>
<evidence type="ECO:0000313" key="10">
    <source>
        <dbReference type="Proteomes" id="UP000003586"/>
    </source>
</evidence>
<evidence type="ECO:0000256" key="4">
    <source>
        <dbReference type="ARBA" id="ARBA00022741"/>
    </source>
</evidence>
<reference evidence="9 10" key="1">
    <citation type="submission" date="2013-12" db="EMBL/GenBank/DDBJ databases">
        <authorList>
            <consortium name="DOE Joint Genome Institute"/>
            <person name="Eisen J."/>
            <person name="Huntemann M."/>
            <person name="Han J."/>
            <person name="Chen A."/>
            <person name="Kyrpides N."/>
            <person name="Mavromatis K."/>
            <person name="Markowitz V."/>
            <person name="Palaniappan K."/>
            <person name="Ivanova N."/>
            <person name="Schaumberg A."/>
            <person name="Pati A."/>
            <person name="Liolios K."/>
            <person name="Nordberg H.P."/>
            <person name="Cantor M.N."/>
            <person name="Hua S.X."/>
            <person name="Woyke T."/>
        </authorList>
    </citation>
    <scope>NUCLEOTIDE SEQUENCE [LARGE SCALE GENOMIC DNA]</scope>
    <source>
        <strain evidence="10">DSM 19437</strain>
    </source>
</reference>
<evidence type="ECO:0000256" key="5">
    <source>
        <dbReference type="ARBA" id="ARBA00022842"/>
    </source>
</evidence>
<dbReference type="InterPro" id="IPR029044">
    <property type="entry name" value="Nucleotide-diphossugar_trans"/>
</dbReference>
<dbReference type="HOGENOM" id="CLU_055597_2_0_10"/>
<keyword evidence="10" id="KW-1185">Reference proteome</keyword>
<dbReference type="CDD" id="cd02503">
    <property type="entry name" value="MobA"/>
    <property type="match status" value="1"/>
</dbReference>
<dbReference type="AlphaFoldDB" id="W0F3F4"/>
<dbReference type="Pfam" id="PF12804">
    <property type="entry name" value="NTP_transf_3"/>
    <property type="match status" value="1"/>
</dbReference>
<dbReference type="SUPFAM" id="SSF53448">
    <property type="entry name" value="Nucleotide-diphospho-sugar transferases"/>
    <property type="match status" value="1"/>
</dbReference>
<keyword evidence="4" id="KW-0547">Nucleotide-binding</keyword>
<evidence type="ECO:0000256" key="7">
    <source>
        <dbReference type="ARBA" id="ARBA00023150"/>
    </source>
</evidence>
<dbReference type="PANTHER" id="PTHR19136">
    <property type="entry name" value="MOLYBDENUM COFACTOR GUANYLYLTRANSFERASE"/>
    <property type="match status" value="1"/>
</dbReference>
<dbReference type="STRING" id="929713.NIASO_16510"/>
<protein>
    <submittedName>
        <fullName evidence="9">Molybdopterin-guanine dinucleotide biosynthesis protein A</fullName>
    </submittedName>
</protein>
<proteinExistence type="predicted"/>
<dbReference type="OrthoDB" id="9788394at2"/>
<evidence type="ECO:0000256" key="6">
    <source>
        <dbReference type="ARBA" id="ARBA00023134"/>
    </source>
</evidence>
<evidence type="ECO:0000256" key="3">
    <source>
        <dbReference type="ARBA" id="ARBA00022723"/>
    </source>
</evidence>
<keyword evidence="1" id="KW-0963">Cytoplasm</keyword>
<dbReference type="KEGG" id="nso:NIASO_16510"/>
<dbReference type="GO" id="GO:0005525">
    <property type="term" value="F:GTP binding"/>
    <property type="evidence" value="ECO:0007669"/>
    <property type="project" value="UniProtKB-KW"/>
</dbReference>
<feature type="domain" description="MobA-like NTP transferase" evidence="8">
    <location>
        <begin position="3"/>
        <end position="156"/>
    </location>
</feature>
<dbReference type="PANTHER" id="PTHR19136:SF81">
    <property type="entry name" value="MOLYBDENUM COFACTOR GUANYLYLTRANSFERASE"/>
    <property type="match status" value="1"/>
</dbReference>
<keyword evidence="2" id="KW-0808">Transferase</keyword>
<gene>
    <name evidence="9" type="ORF">NIASO_16510</name>
</gene>
<keyword evidence="5" id="KW-0460">Magnesium</keyword>
<sequence length="195" mass="21595">MLGVVLCGGQSTRMGSDKGLLPLEAQTWAQTAVNKFILLQLPVRISVNAAQQAAYAQVFDSTFLVTDNNTIRVKGPLLGLLSVHLQYPDEDLFVLACDMPLMDPSLLKELYQAFSPQKADAFVFINAGAPEPLCGIYTAAGLQTILNRAKRKELQQFSMKYVLEQFKTSTIPIRDDQQPSFRNFNTHTELNGLQA</sequence>
<dbReference type="GO" id="GO:0046872">
    <property type="term" value="F:metal ion binding"/>
    <property type="evidence" value="ECO:0007669"/>
    <property type="project" value="UniProtKB-KW"/>
</dbReference>
<keyword evidence="3" id="KW-0479">Metal-binding</keyword>
<dbReference type="EMBL" id="CP007035">
    <property type="protein sequence ID" value="AHF16323.1"/>
    <property type="molecule type" value="Genomic_DNA"/>
</dbReference>
<accession>W0F3F4</accession>
<evidence type="ECO:0000256" key="1">
    <source>
        <dbReference type="ARBA" id="ARBA00022490"/>
    </source>
</evidence>
<dbReference type="InterPro" id="IPR013482">
    <property type="entry name" value="Molybde_CF_guanTrfase"/>
</dbReference>
<organism evidence="9 10">
    <name type="scientific">Niabella soli DSM 19437</name>
    <dbReference type="NCBI Taxonomy" id="929713"/>
    <lineage>
        <taxon>Bacteria</taxon>
        <taxon>Pseudomonadati</taxon>
        <taxon>Bacteroidota</taxon>
        <taxon>Chitinophagia</taxon>
        <taxon>Chitinophagales</taxon>
        <taxon>Chitinophagaceae</taxon>
        <taxon>Niabella</taxon>
    </lineage>
</organism>
<dbReference type="GO" id="GO:0016779">
    <property type="term" value="F:nucleotidyltransferase activity"/>
    <property type="evidence" value="ECO:0007669"/>
    <property type="project" value="UniProtKB-ARBA"/>
</dbReference>
<evidence type="ECO:0000259" key="8">
    <source>
        <dbReference type="Pfam" id="PF12804"/>
    </source>
</evidence>
<dbReference type="Gene3D" id="3.90.550.10">
    <property type="entry name" value="Spore Coat Polysaccharide Biosynthesis Protein SpsA, Chain A"/>
    <property type="match status" value="1"/>
</dbReference>